<name>A0AAD9SR54_PHOAM</name>
<reference evidence="1" key="1">
    <citation type="submission" date="2023-06" db="EMBL/GenBank/DDBJ databases">
        <authorList>
            <person name="Noh H."/>
        </authorList>
    </citation>
    <scope>NUCLEOTIDE SEQUENCE</scope>
    <source>
        <strain evidence="1">DUCC20226</strain>
    </source>
</reference>
<keyword evidence="2" id="KW-1185">Reference proteome</keyword>
<evidence type="ECO:0000313" key="2">
    <source>
        <dbReference type="Proteomes" id="UP001265746"/>
    </source>
</evidence>
<organism evidence="1 2">
    <name type="scientific">Phomopsis amygdali</name>
    <name type="common">Fusicoccum amygdali</name>
    <dbReference type="NCBI Taxonomy" id="1214568"/>
    <lineage>
        <taxon>Eukaryota</taxon>
        <taxon>Fungi</taxon>
        <taxon>Dikarya</taxon>
        <taxon>Ascomycota</taxon>
        <taxon>Pezizomycotina</taxon>
        <taxon>Sordariomycetes</taxon>
        <taxon>Sordariomycetidae</taxon>
        <taxon>Diaporthales</taxon>
        <taxon>Diaporthaceae</taxon>
        <taxon>Diaporthe</taxon>
    </lineage>
</organism>
<dbReference type="GO" id="GO:0008168">
    <property type="term" value="F:methyltransferase activity"/>
    <property type="evidence" value="ECO:0007669"/>
    <property type="project" value="InterPro"/>
</dbReference>
<dbReference type="Gene3D" id="3.40.50.150">
    <property type="entry name" value="Vaccinia Virus protein VP39"/>
    <property type="match status" value="1"/>
</dbReference>
<dbReference type="InterPro" id="IPR029063">
    <property type="entry name" value="SAM-dependent_MTases_sf"/>
</dbReference>
<proteinExistence type="predicted"/>
<evidence type="ECO:0000313" key="1">
    <source>
        <dbReference type="EMBL" id="KAK2615833.1"/>
    </source>
</evidence>
<dbReference type="SUPFAM" id="SSF53335">
    <property type="entry name" value="S-adenosyl-L-methionine-dependent methyltransferases"/>
    <property type="match status" value="1"/>
</dbReference>
<dbReference type="InterPro" id="IPR005299">
    <property type="entry name" value="MeTrfase_7"/>
</dbReference>
<dbReference type="EMBL" id="JAUJFL010000001">
    <property type="protein sequence ID" value="KAK2615833.1"/>
    <property type="molecule type" value="Genomic_DNA"/>
</dbReference>
<dbReference type="Pfam" id="PF03492">
    <property type="entry name" value="Methyltransf_7"/>
    <property type="match status" value="1"/>
</dbReference>
<comment type="caution">
    <text evidence="1">The sequence shown here is derived from an EMBL/GenBank/DDBJ whole genome shotgun (WGS) entry which is preliminary data.</text>
</comment>
<dbReference type="AlphaFoldDB" id="A0AAD9SR54"/>
<protein>
    <submittedName>
        <fullName evidence="1">Uncharacterized protein</fullName>
    </submittedName>
</protein>
<dbReference type="Proteomes" id="UP001265746">
    <property type="component" value="Unassembled WGS sequence"/>
</dbReference>
<sequence>MTAMVHTLSSLPKSTEVILALNDSPNNDFNTLAATVERDRGQLSREGDLEIFKLMLPASFYGPVLPGPLKADIGLSLSSLHYLEHELPPLDELPADAVQWENLTREAAKVFSVAEMVKFLRLRSDEIRSPGGTLILAFPCQSEDDRRVWWGLGLAMRAAFMSAVSDGLLEKDVVLRHGNSMGTRTVEQVYEALDQVKDVWSTEHVFVRDIVHPDYSTYSESCAGAGQDEKREAYVKFARTLVEMTYAVYTPFLLQAIRKTKRTGVANNVGAGPSESEEEKGIIEDLKRKSLDYYCEREMGSPFWIPYIYVKLDRK</sequence>
<accession>A0AAD9SR54</accession>
<gene>
    <name evidence="1" type="ORF">N8I77_002559</name>
</gene>